<evidence type="ECO:0000313" key="3">
    <source>
        <dbReference type="EMBL" id="TVM34647.1"/>
    </source>
</evidence>
<dbReference type="CDD" id="cd00093">
    <property type="entry name" value="HTH_XRE"/>
    <property type="match status" value="1"/>
</dbReference>
<feature type="domain" description="HTH cro/C1-type" evidence="1">
    <location>
        <begin position="64"/>
        <end position="118"/>
    </location>
</feature>
<evidence type="ECO:0000259" key="1">
    <source>
        <dbReference type="PROSITE" id="PS50943"/>
    </source>
</evidence>
<gene>
    <name evidence="3" type="ORF">DQK91_08735</name>
    <name evidence="2" type="ORF">E8L03_00255</name>
</gene>
<dbReference type="InterPro" id="IPR001387">
    <property type="entry name" value="Cro/C1-type_HTH"/>
</dbReference>
<dbReference type="Proteomes" id="UP000434052">
    <property type="component" value="Unassembled WGS sequence"/>
</dbReference>
<evidence type="ECO:0000313" key="4">
    <source>
        <dbReference type="Proteomes" id="UP000434052"/>
    </source>
</evidence>
<dbReference type="AlphaFoldDB" id="A0A6P1ZJ02"/>
<dbReference type="RefSeq" id="WP_144304968.1">
    <property type="nucleotide sequence ID" value="NZ_CP039543.1"/>
</dbReference>
<reference evidence="2 5" key="2">
    <citation type="submission" date="2019-04" db="EMBL/GenBank/DDBJ databases">
        <title>Isolation and culture of sulfate reducing bacteria from the cold seep of the South China Sea.</title>
        <authorList>
            <person name="Sun C."/>
            <person name="Liu R."/>
        </authorList>
    </citation>
    <scope>NUCLEOTIDE SEQUENCE [LARGE SCALE GENOMIC DNA]</scope>
    <source>
        <strain evidence="2 5">CS1</strain>
    </source>
</reference>
<protein>
    <submittedName>
        <fullName evidence="2 3">Transcriptional regulator</fullName>
    </submittedName>
</protein>
<dbReference type="SMART" id="SM00530">
    <property type="entry name" value="HTH_XRE"/>
    <property type="match status" value="1"/>
</dbReference>
<dbReference type="Pfam" id="PF01381">
    <property type="entry name" value="HTH_3"/>
    <property type="match status" value="1"/>
</dbReference>
<evidence type="ECO:0000313" key="5">
    <source>
        <dbReference type="Proteomes" id="UP000503251"/>
    </source>
</evidence>
<evidence type="ECO:0000313" key="2">
    <source>
        <dbReference type="EMBL" id="QJT07439.1"/>
    </source>
</evidence>
<sequence>MNEPIKGEPIEHQVLRGPDGEPLYAVIPWDVFVERFGAAAELDDEVTIPHAVIKIEETQGCSIIRAWREHLGLTQAGLAERMGISRAAYAQMEAVGANPRPTTLKKIAAAMGVNWRQIQD</sequence>
<organism evidence="3 4">
    <name type="scientific">Oceanidesulfovibrio marinus</name>
    <dbReference type="NCBI Taxonomy" id="370038"/>
    <lineage>
        <taxon>Bacteria</taxon>
        <taxon>Pseudomonadati</taxon>
        <taxon>Thermodesulfobacteriota</taxon>
        <taxon>Desulfovibrionia</taxon>
        <taxon>Desulfovibrionales</taxon>
        <taxon>Desulfovibrionaceae</taxon>
        <taxon>Oceanidesulfovibrio</taxon>
    </lineage>
</organism>
<dbReference type="Gene3D" id="1.10.260.40">
    <property type="entry name" value="lambda repressor-like DNA-binding domains"/>
    <property type="match status" value="1"/>
</dbReference>
<name>A0A6P1ZJ02_9BACT</name>
<reference evidence="3 4" key="1">
    <citation type="submission" date="2018-06" db="EMBL/GenBank/DDBJ databases">
        <title>Complete genome of Desulfovibrio marinus P48SEP.</title>
        <authorList>
            <person name="Crispim J.S."/>
            <person name="Vidigal P.M.P."/>
            <person name="Silva L.C.F."/>
            <person name="Araujo L.C."/>
            <person name="Laguardia C.N."/>
            <person name="Dias R.S."/>
            <person name="Sousa M.P."/>
            <person name="Paula S.O."/>
            <person name="Silva C."/>
        </authorList>
    </citation>
    <scope>NUCLEOTIDE SEQUENCE [LARGE SCALE GENOMIC DNA]</scope>
    <source>
        <strain evidence="3 4">P48SEP</strain>
    </source>
</reference>
<dbReference type="EMBL" id="CP039543">
    <property type="protein sequence ID" value="QJT07439.1"/>
    <property type="molecule type" value="Genomic_DNA"/>
</dbReference>
<proteinExistence type="predicted"/>
<dbReference type="PROSITE" id="PS50943">
    <property type="entry name" value="HTH_CROC1"/>
    <property type="match status" value="1"/>
</dbReference>
<accession>A0A6P1ZJ02</accession>
<keyword evidence="5" id="KW-1185">Reference proteome</keyword>
<dbReference type="InterPro" id="IPR010982">
    <property type="entry name" value="Lambda_DNA-bd_dom_sf"/>
</dbReference>
<dbReference type="EMBL" id="QMIF01000004">
    <property type="protein sequence ID" value="TVM34647.1"/>
    <property type="molecule type" value="Genomic_DNA"/>
</dbReference>
<dbReference type="GO" id="GO:0003677">
    <property type="term" value="F:DNA binding"/>
    <property type="evidence" value="ECO:0007669"/>
    <property type="project" value="InterPro"/>
</dbReference>
<dbReference type="Proteomes" id="UP000503251">
    <property type="component" value="Chromosome"/>
</dbReference>
<dbReference type="OrthoDB" id="5679339at2"/>
<dbReference type="SUPFAM" id="SSF47413">
    <property type="entry name" value="lambda repressor-like DNA-binding domains"/>
    <property type="match status" value="1"/>
</dbReference>